<evidence type="ECO:0000313" key="2">
    <source>
        <dbReference type="EMBL" id="AUD01624.1"/>
    </source>
</evidence>
<dbReference type="PANTHER" id="PTHR39339">
    <property type="entry name" value="SLR1444 PROTEIN"/>
    <property type="match status" value="1"/>
</dbReference>
<organism evidence="2 3">
    <name type="scientific">Spirosoma pollinicola</name>
    <dbReference type="NCBI Taxonomy" id="2057025"/>
    <lineage>
        <taxon>Bacteria</taxon>
        <taxon>Pseudomonadati</taxon>
        <taxon>Bacteroidota</taxon>
        <taxon>Cytophagia</taxon>
        <taxon>Cytophagales</taxon>
        <taxon>Cytophagaceae</taxon>
        <taxon>Spirosoma</taxon>
    </lineage>
</organism>
<dbReference type="Pfam" id="PF05235">
    <property type="entry name" value="CHAD"/>
    <property type="match status" value="1"/>
</dbReference>
<dbReference type="PROSITE" id="PS51708">
    <property type="entry name" value="CHAD"/>
    <property type="match status" value="1"/>
</dbReference>
<accession>A0A2K8YVM1</accession>
<dbReference type="Gene3D" id="1.40.20.10">
    <property type="entry name" value="CHAD domain"/>
    <property type="match status" value="1"/>
</dbReference>
<dbReference type="SMART" id="SM00880">
    <property type="entry name" value="CHAD"/>
    <property type="match status" value="1"/>
</dbReference>
<reference evidence="2 3" key="1">
    <citation type="submission" date="2017-11" db="EMBL/GenBank/DDBJ databases">
        <title>Taxonomic description and genome sequences of Spirosoma HA7 sp. nov., isolated from pollen microhabitat of Corylus avellana.</title>
        <authorList>
            <person name="Ambika Manirajan B."/>
            <person name="Suarez C."/>
            <person name="Ratering S."/>
            <person name="Geissler-Plaum R."/>
            <person name="Cardinale M."/>
            <person name="Sylvia S."/>
        </authorList>
    </citation>
    <scope>NUCLEOTIDE SEQUENCE [LARGE SCALE GENOMIC DNA]</scope>
    <source>
        <strain evidence="2 3">HA7</strain>
    </source>
</reference>
<feature type="domain" description="CHAD" evidence="1">
    <location>
        <begin position="8"/>
        <end position="285"/>
    </location>
</feature>
<name>A0A2K8YVM1_9BACT</name>
<dbReference type="InterPro" id="IPR007899">
    <property type="entry name" value="CHAD_dom"/>
</dbReference>
<dbReference type="InterPro" id="IPR038186">
    <property type="entry name" value="CHAD_dom_sf"/>
</dbReference>
<dbReference type="RefSeq" id="WP_100987345.1">
    <property type="nucleotide sequence ID" value="NZ_CP025096.1"/>
</dbReference>
<evidence type="ECO:0000313" key="3">
    <source>
        <dbReference type="Proteomes" id="UP000232883"/>
    </source>
</evidence>
<dbReference type="Proteomes" id="UP000232883">
    <property type="component" value="Chromosome"/>
</dbReference>
<sequence>MGYALSREQAIAPNIHRILNEQVQAARQALNETGQAKGEAIHSVRKRIKKIRALIRLVKSELKKDDFKRINAHYRTIGQTLSPLRDATVMIKTLDKLRQTHPPQIAPAVFATLNKTLTLRQDQASRAFFDDPMNIGAVAEAFRQAPMKLSGLSKHQRSFSFFGPNLKDVYRRGRRALHLAHHEASIDNLHELRKEVKTIWYHTRLLEPIWPGVIGAYEHEFGQLGELLGDDHDFGVLAMEIDSDRLILRNKESKEKVLQALHGQRTALQERIYLLANRLFAEKPHSFVDHYRLYWKLWQKEPDEINQKGLND</sequence>
<keyword evidence="3" id="KW-1185">Reference proteome</keyword>
<dbReference type="EMBL" id="CP025096">
    <property type="protein sequence ID" value="AUD01624.1"/>
    <property type="molecule type" value="Genomic_DNA"/>
</dbReference>
<protein>
    <recommendedName>
        <fullName evidence="1">CHAD domain-containing protein</fullName>
    </recommendedName>
</protein>
<dbReference type="OrthoDB" id="9810907at2"/>
<gene>
    <name evidence="2" type="ORF">CWM47_07205</name>
</gene>
<evidence type="ECO:0000259" key="1">
    <source>
        <dbReference type="PROSITE" id="PS51708"/>
    </source>
</evidence>
<proteinExistence type="predicted"/>
<dbReference type="KEGG" id="spir:CWM47_07205"/>
<dbReference type="PANTHER" id="PTHR39339:SF1">
    <property type="entry name" value="CHAD DOMAIN-CONTAINING PROTEIN"/>
    <property type="match status" value="1"/>
</dbReference>
<dbReference type="AlphaFoldDB" id="A0A2K8YVM1"/>